<sequence length="1268" mass="141668">MTLLATMNQLPSLDNLEYYNEFDKNIDERAHCAVDDAGKLVPTDCDSPEYAPRLKSLVTLLVRRFRRTAAMEDLQHAILRALEMVVNSPRCHPDREAQIRDWINMMLEMAGLKGFKDEDLEEVFEMARQMGVTVKMIRREHSHAPHKGELTAASLHIRYQGLLSNMRNSGSQLEQIDVFDDETPTESVDVLEVVGNGRVAAWSGYRLYKRFDTTDSMDDLNSAIELLERALKYTTRSDHESGARKIRLTNLGGAYGDRFERTGWIPDLERAIELTTEALDSMNESFVDAFKLDSLACSFSGLETWLSVRFKRFGLVDDLHKALDAAEMAVNLTPRDSPWWPGRMNDVGLRLSERFDRFGDKEDLDRAIECMEMAVAATVQSEQSLLKNLTNLGNHLHSRFKFTNAAANLDRAVEVLETALDMSPPNHFLRCINLNNLALALEERFQQLGRDQDLDRAIELARTAVDETPESHPDRIDRIQNLGLWLDRRARQSGSKDDNNQSIAAIRAAVEGLPRDHPMRPRLLDGLGNALGLRSEMTSSMIDLEDAIAAAREAVSSTPASGPRRAAFLNNLANLLGQQSECERNPWKSKETSTAPGAKANAALDETIEILRLSISATEERHTDLPSRLCNLGNWLGWRFRQGGSTNMDDIDGAIEATKEAVEKLPRANPARAGMLDNLGSWLLDRYHQTGNEQDQTDALESFKEGSRLQNAAPFVRIRLATDASRILAARSNWKEANQLLEEAINLLPAATPRSLQHTDKQDMLAKFTGLASTAASVALNAGKSAYDALRLLELGRGIIASLLLDMRGDISDLKAKHPSLATEFLSLRDELDSPGNLQASTKSQNEVGDISAWELQARKRRVTEKRFGELVREIQAQDGFRHFCGVPDEDEFKAAAVSGPLVVINVARYRCDAFLIQRDSISDLELPALTKEHAQEHFGSLKLCLAGHLDGMNELLEWLWVSTARPCLDALNFTSSISGRSLAEWPRIWWIPTGLLSHFPLHAAGEYRERKGETVLDRVMSSYALSLRSLIHGRRNNIHNEPVQSSVDSALLLAMPTTPGNGSLLWAQQEVDIVASFCPSLKLRNSTPRPYKDEILMGLESCKVFHFAGHGKSDPAEPSQSCLLLQDCKENPLTVADLRDHRLQKKPFLGYLSACSTGANEAPGLADEGIHLINSLQLAGFRHVVGTLWEVSDQHCVDVARVFYETLKDEGMTDVAICRGLHQATRMLRDGCVNTDVGERKAFAVHDRVIRRDLMNHHWIPYVHFGV</sequence>
<evidence type="ECO:0000313" key="3">
    <source>
        <dbReference type="Proteomes" id="UP001243330"/>
    </source>
</evidence>
<accession>A0AAD9AZH4</accession>
<keyword evidence="3" id="KW-1185">Reference proteome</keyword>
<dbReference type="SUPFAM" id="SSF48452">
    <property type="entry name" value="TPR-like"/>
    <property type="match status" value="2"/>
</dbReference>
<reference evidence="2" key="1">
    <citation type="submission" date="2023-01" db="EMBL/GenBank/DDBJ databases">
        <title>Colletotrichum chrysophilum M932 genome sequence.</title>
        <authorList>
            <person name="Baroncelli R."/>
        </authorList>
    </citation>
    <scope>NUCLEOTIDE SEQUENCE</scope>
    <source>
        <strain evidence="2">M932</strain>
    </source>
</reference>
<feature type="domain" description="CHAT" evidence="1">
    <location>
        <begin position="955"/>
        <end position="1231"/>
    </location>
</feature>
<protein>
    <submittedName>
        <fullName evidence="2">TPR domain containing protein</fullName>
    </submittedName>
</protein>
<gene>
    <name evidence="2" type="ORF">CCHR01_01210</name>
</gene>
<organism evidence="2 3">
    <name type="scientific">Colletotrichum chrysophilum</name>
    <dbReference type="NCBI Taxonomy" id="1836956"/>
    <lineage>
        <taxon>Eukaryota</taxon>
        <taxon>Fungi</taxon>
        <taxon>Dikarya</taxon>
        <taxon>Ascomycota</taxon>
        <taxon>Pezizomycotina</taxon>
        <taxon>Sordariomycetes</taxon>
        <taxon>Hypocreomycetidae</taxon>
        <taxon>Glomerellales</taxon>
        <taxon>Glomerellaceae</taxon>
        <taxon>Colletotrichum</taxon>
        <taxon>Colletotrichum gloeosporioides species complex</taxon>
    </lineage>
</organism>
<comment type="caution">
    <text evidence="2">The sequence shown here is derived from an EMBL/GenBank/DDBJ whole genome shotgun (WGS) entry which is preliminary data.</text>
</comment>
<dbReference type="Pfam" id="PF12770">
    <property type="entry name" value="CHAT"/>
    <property type="match status" value="1"/>
</dbReference>
<dbReference type="InterPro" id="IPR024983">
    <property type="entry name" value="CHAT_dom"/>
</dbReference>
<proteinExistence type="predicted"/>
<evidence type="ECO:0000313" key="2">
    <source>
        <dbReference type="EMBL" id="KAK1856145.1"/>
    </source>
</evidence>
<dbReference type="EMBL" id="JAQOWY010000012">
    <property type="protein sequence ID" value="KAK1856145.1"/>
    <property type="molecule type" value="Genomic_DNA"/>
</dbReference>
<dbReference type="Gene3D" id="1.10.150.90">
    <property type="entry name" value="Immunodeficiency lentiviruses, gag gene matrix protein p17"/>
    <property type="match status" value="1"/>
</dbReference>
<dbReference type="Gene3D" id="1.25.40.10">
    <property type="entry name" value="Tetratricopeptide repeat domain"/>
    <property type="match status" value="2"/>
</dbReference>
<dbReference type="InterPro" id="IPR011990">
    <property type="entry name" value="TPR-like_helical_dom_sf"/>
</dbReference>
<evidence type="ECO:0000259" key="1">
    <source>
        <dbReference type="Pfam" id="PF12770"/>
    </source>
</evidence>
<name>A0AAD9AZH4_9PEZI</name>
<dbReference type="Proteomes" id="UP001243330">
    <property type="component" value="Unassembled WGS sequence"/>
</dbReference>
<dbReference type="AlphaFoldDB" id="A0AAD9AZH4"/>
<dbReference type="InterPro" id="IPR012344">
    <property type="entry name" value="Matrix_HIV/RSV_N"/>
</dbReference>
<dbReference type="PANTHER" id="PTHR19959">
    <property type="entry name" value="KINESIN LIGHT CHAIN"/>
    <property type="match status" value="1"/>
</dbReference>
<dbReference type="PANTHER" id="PTHR19959:SF119">
    <property type="entry name" value="FUNGAL LIPASE-LIKE DOMAIN-CONTAINING PROTEIN"/>
    <property type="match status" value="1"/>
</dbReference>